<evidence type="ECO:0000313" key="1">
    <source>
        <dbReference type="EMBL" id="EPR31627.1"/>
    </source>
</evidence>
<dbReference type="OrthoDB" id="9799356at2"/>
<dbReference type="STRING" id="1121439.dsat_0951"/>
<keyword evidence="2" id="KW-1185">Reference proteome</keyword>
<dbReference type="PATRIC" id="fig|1121439.3.peg.2319"/>
<organism evidence="1 2">
    <name type="scientific">Alkalidesulfovibrio alkalitolerans DSM 16529</name>
    <dbReference type="NCBI Taxonomy" id="1121439"/>
    <lineage>
        <taxon>Bacteria</taxon>
        <taxon>Pseudomonadati</taxon>
        <taxon>Thermodesulfobacteriota</taxon>
        <taxon>Desulfovibrionia</taxon>
        <taxon>Desulfovibrionales</taxon>
        <taxon>Desulfovibrionaceae</taxon>
        <taxon>Alkalidesulfovibrio</taxon>
    </lineage>
</organism>
<dbReference type="EMBL" id="ATHI01000028">
    <property type="protein sequence ID" value="EPR31627.1"/>
    <property type="molecule type" value="Genomic_DNA"/>
</dbReference>
<dbReference type="RefSeq" id="WP_020887648.1">
    <property type="nucleotide sequence ID" value="NZ_ATHI01000028.1"/>
</dbReference>
<dbReference type="eggNOG" id="ENOG5033FWH">
    <property type="taxonomic scope" value="Bacteria"/>
</dbReference>
<reference evidence="1 2" key="1">
    <citation type="journal article" date="2013" name="Genome Announc.">
        <title>Draft genome sequences for three mercury-methylating, sulfate-reducing bacteria.</title>
        <authorList>
            <person name="Brown S.D."/>
            <person name="Hurt R.A.Jr."/>
            <person name="Gilmour C.C."/>
            <person name="Elias D.A."/>
        </authorList>
    </citation>
    <scope>NUCLEOTIDE SEQUENCE [LARGE SCALE GENOMIC DNA]</scope>
    <source>
        <strain evidence="1 2">DSM 16529</strain>
    </source>
</reference>
<name>S7T3F9_9BACT</name>
<evidence type="ECO:0000313" key="2">
    <source>
        <dbReference type="Proteomes" id="UP000014975"/>
    </source>
</evidence>
<sequence>MQKIPLKLAAPGMKLAKPVLKDGGIVIVAEGAELTDSLIYRLENMKVDAVTVEGNPVVLEGIGADTSAATRLKRLDHLFRRHGNDEWMMRVKKFLTRYFELRAAAEGAARAAEKNGTGNGQK</sequence>
<dbReference type="Proteomes" id="UP000014975">
    <property type="component" value="Unassembled WGS sequence"/>
</dbReference>
<dbReference type="AlphaFoldDB" id="S7T3F9"/>
<comment type="caution">
    <text evidence="1">The sequence shown here is derived from an EMBL/GenBank/DDBJ whole genome shotgun (WGS) entry which is preliminary data.</text>
</comment>
<proteinExistence type="predicted"/>
<protein>
    <submittedName>
        <fullName evidence="1">Uncharacterized protein</fullName>
    </submittedName>
</protein>
<gene>
    <name evidence="1" type="ORF">dsat_0951</name>
</gene>
<accession>S7T3F9</accession>